<keyword evidence="10" id="KW-1185">Reference proteome</keyword>
<feature type="compositionally biased region" description="Polar residues" evidence="7">
    <location>
        <begin position="426"/>
        <end position="437"/>
    </location>
</feature>
<proteinExistence type="predicted"/>
<feature type="compositionally biased region" description="Polar residues" evidence="7">
    <location>
        <begin position="500"/>
        <end position="509"/>
    </location>
</feature>
<dbReference type="Gene3D" id="1.10.510.10">
    <property type="entry name" value="Transferase(Phosphotransferase) domain 1"/>
    <property type="match status" value="1"/>
</dbReference>
<dbReference type="SUPFAM" id="SSF56112">
    <property type="entry name" value="Protein kinase-like (PK-like)"/>
    <property type="match status" value="1"/>
</dbReference>
<evidence type="ECO:0000256" key="6">
    <source>
        <dbReference type="PROSITE-ProRule" id="PRU10141"/>
    </source>
</evidence>
<keyword evidence="2" id="KW-0808">Transferase</keyword>
<dbReference type="InterPro" id="IPR036457">
    <property type="entry name" value="PPM-type-like_dom_sf"/>
</dbReference>
<keyword evidence="4" id="KW-0418">Kinase</keyword>
<dbReference type="GO" id="GO:0007094">
    <property type="term" value="P:mitotic spindle assembly checkpoint signaling"/>
    <property type="evidence" value="ECO:0007669"/>
    <property type="project" value="TreeGrafter"/>
</dbReference>
<dbReference type="InterPro" id="IPR008271">
    <property type="entry name" value="Ser/Thr_kinase_AS"/>
</dbReference>
<organism evidence="9 10">
    <name type="scientific">Glutinoglossum americanum</name>
    <dbReference type="NCBI Taxonomy" id="1670608"/>
    <lineage>
        <taxon>Eukaryota</taxon>
        <taxon>Fungi</taxon>
        <taxon>Dikarya</taxon>
        <taxon>Ascomycota</taxon>
        <taxon>Pezizomycotina</taxon>
        <taxon>Geoglossomycetes</taxon>
        <taxon>Geoglossales</taxon>
        <taxon>Geoglossaceae</taxon>
        <taxon>Glutinoglossum</taxon>
    </lineage>
</organism>
<dbReference type="InterPro" id="IPR017441">
    <property type="entry name" value="Protein_kinase_ATP_BS"/>
</dbReference>
<keyword evidence="5 6" id="KW-0067">ATP-binding</keyword>
<dbReference type="FunFam" id="3.30.200.20:FF:000131">
    <property type="entry name" value="Dual specificity protein kinase TTK"/>
    <property type="match status" value="1"/>
</dbReference>
<evidence type="ECO:0000256" key="7">
    <source>
        <dbReference type="SAM" id="MobiDB-lite"/>
    </source>
</evidence>
<dbReference type="PANTHER" id="PTHR22974">
    <property type="entry name" value="MIXED LINEAGE PROTEIN KINASE"/>
    <property type="match status" value="1"/>
</dbReference>
<dbReference type="SMART" id="SM00220">
    <property type="entry name" value="S_TKc"/>
    <property type="match status" value="1"/>
</dbReference>
<dbReference type="GO" id="GO:0005634">
    <property type="term" value="C:nucleus"/>
    <property type="evidence" value="ECO:0007669"/>
    <property type="project" value="TreeGrafter"/>
</dbReference>
<dbReference type="SMART" id="SM00332">
    <property type="entry name" value="PP2Cc"/>
    <property type="match status" value="1"/>
</dbReference>
<feature type="compositionally biased region" description="Basic and acidic residues" evidence="7">
    <location>
        <begin position="512"/>
        <end position="531"/>
    </location>
</feature>
<dbReference type="PROSITE" id="PS50011">
    <property type="entry name" value="PROTEIN_KINASE_DOM"/>
    <property type="match status" value="1"/>
</dbReference>
<dbReference type="GO" id="GO:0033316">
    <property type="term" value="P:meiotic spindle assembly checkpoint signaling"/>
    <property type="evidence" value="ECO:0007669"/>
    <property type="project" value="TreeGrafter"/>
</dbReference>
<evidence type="ECO:0000256" key="4">
    <source>
        <dbReference type="ARBA" id="ARBA00022777"/>
    </source>
</evidence>
<evidence type="ECO:0000256" key="1">
    <source>
        <dbReference type="ARBA" id="ARBA00022527"/>
    </source>
</evidence>
<accession>A0A9P8I1Y4</accession>
<feature type="compositionally biased region" description="Low complexity" evidence="7">
    <location>
        <begin position="609"/>
        <end position="629"/>
    </location>
</feature>
<evidence type="ECO:0000256" key="2">
    <source>
        <dbReference type="ARBA" id="ARBA00022679"/>
    </source>
</evidence>
<dbReference type="Proteomes" id="UP000698800">
    <property type="component" value="Unassembled WGS sequence"/>
</dbReference>
<evidence type="ECO:0000313" key="10">
    <source>
        <dbReference type="Proteomes" id="UP000698800"/>
    </source>
</evidence>
<dbReference type="PROSITE" id="PS00107">
    <property type="entry name" value="PROTEIN_KINASE_ATP"/>
    <property type="match status" value="1"/>
</dbReference>
<feature type="region of interest" description="Disordered" evidence="7">
    <location>
        <begin position="692"/>
        <end position="840"/>
    </location>
</feature>
<dbReference type="GO" id="GO:0004674">
    <property type="term" value="F:protein serine/threonine kinase activity"/>
    <property type="evidence" value="ECO:0007669"/>
    <property type="project" value="UniProtKB-KW"/>
</dbReference>
<dbReference type="GO" id="GO:0034501">
    <property type="term" value="P:protein localization to kinetochore"/>
    <property type="evidence" value="ECO:0007669"/>
    <property type="project" value="TreeGrafter"/>
</dbReference>
<feature type="compositionally biased region" description="Polar residues" evidence="7">
    <location>
        <begin position="555"/>
        <end position="576"/>
    </location>
</feature>
<dbReference type="Gene3D" id="3.60.40.10">
    <property type="entry name" value="PPM-type phosphatase domain"/>
    <property type="match status" value="2"/>
</dbReference>
<feature type="compositionally biased region" description="Basic and acidic residues" evidence="7">
    <location>
        <begin position="704"/>
        <end position="718"/>
    </location>
</feature>
<dbReference type="Pfam" id="PF00069">
    <property type="entry name" value="Pkinase"/>
    <property type="match status" value="1"/>
</dbReference>
<dbReference type="InterPro" id="IPR027084">
    <property type="entry name" value="Mps1_cat"/>
</dbReference>
<keyword evidence="1" id="KW-0723">Serine/threonine-protein kinase</keyword>
<keyword evidence="3 6" id="KW-0547">Nucleotide-binding</keyword>
<dbReference type="GO" id="GO:0000776">
    <property type="term" value="C:kinetochore"/>
    <property type="evidence" value="ECO:0007669"/>
    <property type="project" value="TreeGrafter"/>
</dbReference>
<dbReference type="InterPro" id="IPR011009">
    <property type="entry name" value="Kinase-like_dom_sf"/>
</dbReference>
<evidence type="ECO:0000259" key="8">
    <source>
        <dbReference type="PROSITE" id="PS50011"/>
    </source>
</evidence>
<feature type="compositionally biased region" description="Polar residues" evidence="7">
    <location>
        <begin position="533"/>
        <end position="542"/>
    </location>
</feature>
<name>A0A9P8I1Y4_9PEZI</name>
<dbReference type="InterPro" id="IPR001932">
    <property type="entry name" value="PPM-type_phosphatase-like_dom"/>
</dbReference>
<evidence type="ECO:0000313" key="9">
    <source>
        <dbReference type="EMBL" id="KAH0537080.1"/>
    </source>
</evidence>
<dbReference type="PROSITE" id="PS00108">
    <property type="entry name" value="PROTEIN_KINASE_ST"/>
    <property type="match status" value="1"/>
</dbReference>
<feature type="region of interest" description="Disordered" evidence="7">
    <location>
        <begin position="417"/>
        <end position="439"/>
    </location>
</feature>
<sequence length="1268" mass="137332">MPGYFPVSYPEIYSHSFYELEGGTLPNTDEGLSITISITACIGTSTTAALAYTPWDFAPSPKTGVKRFMASLSGSDNLSVYQWVVTIRPSSGVTTLFSHQFDPETNVFNFNPYTRIQPTALNTEGRSDRGRHRPASGEDAFFISRVGETGDVAVGIADGVGGWAESGVDPADFSHTFCDHMASAAYKFKEDSNSKGLKPRELMQMGYQSVVEDSSIDAGGSTACIGVARKDGTLEVANPQTHAFNTPYQLSVISAKLLAQITAYGGTYLHDSPDDATVSNHTLRHGDVLIFASDGVWDNLSAHDTLRIISQYMTEKGAWESRTSGMAVGDGLGRLTDRGESRHLTLQSTLAVAVATHAKVASLNTKIDGPFAKEVHRYYPGETYHGGKVDDICVVVLLVLEDRIPNTRIEIYMTATASPTPAGPDNLSQRSSTQLATRRQHLHPIPKCNSPVFMASLVEGVPSGSSRKISIGDSSDDDILMPMKFSALTKALLDGEQSVVDASSPSSQGVPPRDRAQSRRGSLNDRGDHNKLPSKQSPQCRNGSPCLAPRVVRLSSGSPSSTAMRRSAPSSGSQPASEGKPSRPQDSSSQELITPAPRPRNIQIKGGVSYTSMSSSGSSSNNPNSSDRSLGTHEENAPMIPVTTRSHAVNSQGNILPYGSSTVGRARGGEEYGLTAQGSSLRVKRVGKVAGSFLSGPARRGRRRQSEEDGSSGREDTRLPSVDNGVDAEARPPDNVISRDQSSLGLSGHCDPNRLPQEDSQHLKPIIASPAPKDRDVKSLISNSPQPQRVTLQSAGSGTSSKFPSAHLQPTFKVPAPPPSMPSAHDQENEPPPTFKRNKPSGFALLDQVKKASNLPGDTMLGAASAAASPERRVLSARNQNTPHRPAPPPPKMSVLETATATAGAATTSHSRKRRNHVIINGKTFTRMDCIGRGGSSRVYRVMAENYKIFALKKVTLEDVDEIAIRGYKGEIELLKKLDSVDRVVRLFDWEVNDEKQTLSVLMEIGDSDLSRILTVRLNPENAKFDISLTRHYWKEMLECVQAVHGHDIVHSDLKPANFLLVQGRLKLIDFGIANAIQDDTVNVHREQQVGTPNYMSPEAIVDSNSKSGLPSNAGKMMKLGKASDIWSLGCILYQMVYGKPPFAHITNQIQRIMAIPNPNHIIEYPTKGVGGMFVPPCLVRTLKGCLQRDQHLRPTIRDLLDERDPFLYPDSENEGLVEISQDLLGRILANVVNHCDKIGIPSEAELATWPAGFFARIKRALREEGRG</sequence>
<dbReference type="GO" id="GO:0005524">
    <property type="term" value="F:ATP binding"/>
    <property type="evidence" value="ECO:0007669"/>
    <property type="project" value="UniProtKB-UniRule"/>
</dbReference>
<gene>
    <name evidence="9" type="ORF">FGG08_006082</name>
</gene>
<dbReference type="AlphaFoldDB" id="A0A9P8I1Y4"/>
<reference evidence="9" key="1">
    <citation type="submission" date="2021-03" db="EMBL/GenBank/DDBJ databases">
        <title>Comparative genomics and phylogenomic investigation of the class Geoglossomycetes provide insights into ecological specialization and systematics.</title>
        <authorList>
            <person name="Melie T."/>
            <person name="Pirro S."/>
            <person name="Miller A.N."/>
            <person name="Quandt A."/>
        </authorList>
    </citation>
    <scope>NUCLEOTIDE SEQUENCE</scope>
    <source>
        <strain evidence="9">GBOQ0MN5Z8</strain>
    </source>
</reference>
<dbReference type="SUPFAM" id="SSF81606">
    <property type="entry name" value="PP2C-like"/>
    <property type="match status" value="1"/>
</dbReference>
<feature type="compositionally biased region" description="Polar residues" evidence="7">
    <location>
        <begin position="780"/>
        <end position="803"/>
    </location>
</feature>
<dbReference type="CDD" id="cd14131">
    <property type="entry name" value="PKc_Mps1"/>
    <property type="match status" value="1"/>
</dbReference>
<dbReference type="PANTHER" id="PTHR22974:SF21">
    <property type="entry name" value="DUAL SPECIFICITY PROTEIN KINASE TTK"/>
    <property type="match status" value="1"/>
</dbReference>
<dbReference type="GO" id="GO:0004712">
    <property type="term" value="F:protein serine/threonine/tyrosine kinase activity"/>
    <property type="evidence" value="ECO:0007669"/>
    <property type="project" value="TreeGrafter"/>
</dbReference>
<feature type="domain" description="Protein kinase" evidence="8">
    <location>
        <begin position="925"/>
        <end position="1208"/>
    </location>
</feature>
<dbReference type="GO" id="GO:0098813">
    <property type="term" value="P:nuclear chromosome segregation"/>
    <property type="evidence" value="ECO:0007669"/>
    <property type="project" value="UniProtKB-ARBA"/>
</dbReference>
<protein>
    <recommendedName>
        <fullName evidence="8">Protein kinase domain-containing protein</fullName>
    </recommendedName>
</protein>
<evidence type="ECO:0000256" key="3">
    <source>
        <dbReference type="ARBA" id="ARBA00022741"/>
    </source>
</evidence>
<feature type="region of interest" description="Disordered" evidence="7">
    <location>
        <begin position="498"/>
        <end position="634"/>
    </location>
</feature>
<dbReference type="Gene3D" id="3.30.200.20">
    <property type="entry name" value="Phosphorylase Kinase, domain 1"/>
    <property type="match status" value="1"/>
</dbReference>
<dbReference type="EMBL" id="JAGHQL010000163">
    <property type="protein sequence ID" value="KAH0537080.1"/>
    <property type="molecule type" value="Genomic_DNA"/>
</dbReference>
<feature type="binding site" evidence="6">
    <location>
        <position position="953"/>
    </location>
    <ligand>
        <name>ATP</name>
        <dbReference type="ChEBI" id="CHEBI:30616"/>
    </ligand>
</feature>
<evidence type="ECO:0000256" key="5">
    <source>
        <dbReference type="ARBA" id="ARBA00022840"/>
    </source>
</evidence>
<comment type="caution">
    <text evidence="9">The sequence shown here is derived from an EMBL/GenBank/DDBJ whole genome shotgun (WGS) entry which is preliminary data.</text>
</comment>
<dbReference type="FunFam" id="1.10.510.10:FF:000377">
    <property type="entry name" value="Checkpoint protein kinase"/>
    <property type="match status" value="1"/>
</dbReference>
<dbReference type="InterPro" id="IPR000719">
    <property type="entry name" value="Prot_kinase_dom"/>
</dbReference>
<dbReference type="OrthoDB" id="20524at2759"/>